<evidence type="ECO:0000313" key="12">
    <source>
        <dbReference type="EMBL" id="KRK33300.1"/>
    </source>
</evidence>
<dbReference type="NCBIfam" id="TIGR02494">
    <property type="entry name" value="PFLE_PFLC"/>
    <property type="match status" value="1"/>
</dbReference>
<sequence>MADKGIVFDVQRYTIHDGPGLRTELFLKGCPLRCQWCSNPESWAPAIEWGAYQSKCISLSKCGLCTPACPVKGILNFKRDKLTAIDNSKQVDYTDCEKACPADAIKQWGKTMSVSECMTIICKDKSYYEQSGGGVTVSGGEALLQSEFVLSLFKACQKEGIQTCCETTFYADWKKVEALIPYTDIWISDIKHMDPMIHRQYTSGDNKIILENLKRLTDLKQELILRIPVIPNVNDDRTNIEATADFILNELHGRVRTLQLLSFMRLGVEKYQSLNIPYGMEGIELDREAFQEHVAEIAAYFNRRGIHCLVGTKEQEDTKE</sequence>
<dbReference type="GO" id="GO:0046872">
    <property type="term" value="F:metal ion binding"/>
    <property type="evidence" value="ECO:0007669"/>
    <property type="project" value="UniProtKB-KW"/>
</dbReference>
<dbReference type="SFLD" id="SFLDG01066">
    <property type="entry name" value="organic_radical-activating_enz"/>
    <property type="match status" value="1"/>
</dbReference>
<dbReference type="InterPro" id="IPR007197">
    <property type="entry name" value="rSAM"/>
</dbReference>
<dbReference type="PANTHER" id="PTHR30352:SF4">
    <property type="entry name" value="PYRUVATE FORMATE-LYASE 2-ACTIVATING ENZYME"/>
    <property type="match status" value="1"/>
</dbReference>
<dbReference type="Proteomes" id="UP000051461">
    <property type="component" value="Unassembled WGS sequence"/>
</dbReference>
<dbReference type="PROSITE" id="PS51918">
    <property type="entry name" value="RADICAL_SAM"/>
    <property type="match status" value="1"/>
</dbReference>
<dbReference type="EMBL" id="AZDA01000117">
    <property type="protein sequence ID" value="KRK33300.1"/>
    <property type="molecule type" value="Genomic_DNA"/>
</dbReference>
<dbReference type="Gene3D" id="3.30.70.20">
    <property type="match status" value="1"/>
</dbReference>
<evidence type="ECO:0000256" key="8">
    <source>
        <dbReference type="ARBA" id="ARBA00023014"/>
    </source>
</evidence>
<keyword evidence="4" id="KW-0949">S-adenosyl-L-methionine</keyword>
<keyword evidence="6" id="KW-0560">Oxidoreductase</keyword>
<dbReference type="GO" id="GO:0051539">
    <property type="term" value="F:4 iron, 4 sulfur cluster binding"/>
    <property type="evidence" value="ECO:0007669"/>
    <property type="project" value="UniProtKB-KW"/>
</dbReference>
<dbReference type="Gene3D" id="3.80.30.10">
    <property type="entry name" value="pyruvate-formate lyase- activating enzyme"/>
    <property type="match status" value="1"/>
</dbReference>
<dbReference type="STRING" id="1423726.FC07_GL001224"/>
<keyword evidence="3" id="KW-0004">4Fe-4S</keyword>
<evidence type="ECO:0000313" key="13">
    <source>
        <dbReference type="Proteomes" id="UP000051461"/>
    </source>
</evidence>
<evidence type="ECO:0000256" key="5">
    <source>
        <dbReference type="ARBA" id="ARBA00022723"/>
    </source>
</evidence>
<dbReference type="PANTHER" id="PTHR30352">
    <property type="entry name" value="PYRUVATE FORMATE-LYASE-ACTIVATING ENZYME"/>
    <property type="match status" value="1"/>
</dbReference>
<dbReference type="Pfam" id="PF04055">
    <property type="entry name" value="Radical_SAM"/>
    <property type="match status" value="1"/>
</dbReference>
<dbReference type="PROSITE" id="PS01087">
    <property type="entry name" value="RADICAL_ACTIVATING"/>
    <property type="match status" value="1"/>
</dbReference>
<dbReference type="SUPFAM" id="SSF102114">
    <property type="entry name" value="Radical SAM enzymes"/>
    <property type="match status" value="1"/>
</dbReference>
<dbReference type="OrthoDB" id="9782387at2"/>
<comment type="catalytic activity">
    <reaction evidence="9">
        <text>glycyl-[protein] + reduced [flavodoxin] + S-adenosyl-L-methionine = glycin-2-yl radical-[protein] + semiquinone [flavodoxin] + 5'-deoxyadenosine + L-methionine + H(+)</text>
        <dbReference type="Rhea" id="RHEA:61976"/>
        <dbReference type="Rhea" id="RHEA-COMP:10622"/>
        <dbReference type="Rhea" id="RHEA-COMP:14480"/>
        <dbReference type="Rhea" id="RHEA-COMP:15993"/>
        <dbReference type="Rhea" id="RHEA-COMP:15994"/>
        <dbReference type="ChEBI" id="CHEBI:15378"/>
        <dbReference type="ChEBI" id="CHEBI:17319"/>
        <dbReference type="ChEBI" id="CHEBI:29947"/>
        <dbReference type="ChEBI" id="CHEBI:32722"/>
        <dbReference type="ChEBI" id="CHEBI:57618"/>
        <dbReference type="ChEBI" id="CHEBI:57844"/>
        <dbReference type="ChEBI" id="CHEBI:59789"/>
        <dbReference type="ChEBI" id="CHEBI:140311"/>
    </reaction>
</comment>
<dbReference type="RefSeq" id="WP_057905396.1">
    <property type="nucleotide sequence ID" value="NZ_AZDA01000117.1"/>
</dbReference>
<dbReference type="SUPFAM" id="SSF54862">
    <property type="entry name" value="4Fe-4S ferredoxins"/>
    <property type="match status" value="1"/>
</dbReference>
<proteinExistence type="inferred from homology"/>
<dbReference type="PROSITE" id="PS51379">
    <property type="entry name" value="4FE4S_FER_2"/>
    <property type="match status" value="1"/>
</dbReference>
<dbReference type="SFLD" id="SFLDS00029">
    <property type="entry name" value="Radical_SAM"/>
    <property type="match status" value="1"/>
</dbReference>
<evidence type="ECO:0000259" key="11">
    <source>
        <dbReference type="PROSITE" id="PS51918"/>
    </source>
</evidence>
<dbReference type="GO" id="GO:0016491">
    <property type="term" value="F:oxidoreductase activity"/>
    <property type="evidence" value="ECO:0007669"/>
    <property type="project" value="UniProtKB-KW"/>
</dbReference>
<evidence type="ECO:0000256" key="7">
    <source>
        <dbReference type="ARBA" id="ARBA00023004"/>
    </source>
</evidence>
<evidence type="ECO:0000256" key="2">
    <source>
        <dbReference type="ARBA" id="ARBA00009777"/>
    </source>
</evidence>
<comment type="similarity">
    <text evidence="2">Belongs to the organic radical-activating enzymes family.</text>
</comment>
<comment type="caution">
    <text evidence="12">The sequence shown here is derived from an EMBL/GenBank/DDBJ whole genome shotgun (WGS) entry which is preliminary data.</text>
</comment>
<name>A0A0R1GNK6_9LACO</name>
<accession>A0A0R1GNK6</accession>
<dbReference type="PATRIC" id="fig|1423726.3.peg.1271"/>
<dbReference type="InterPro" id="IPR001989">
    <property type="entry name" value="Radical_activat_CS"/>
</dbReference>
<organism evidence="12 13">
    <name type="scientific">Loigolactobacillus bifermentans DSM 20003</name>
    <dbReference type="NCBI Taxonomy" id="1423726"/>
    <lineage>
        <taxon>Bacteria</taxon>
        <taxon>Bacillati</taxon>
        <taxon>Bacillota</taxon>
        <taxon>Bacilli</taxon>
        <taxon>Lactobacillales</taxon>
        <taxon>Lactobacillaceae</taxon>
        <taxon>Loigolactobacillus</taxon>
    </lineage>
</organism>
<dbReference type="GO" id="GO:0016829">
    <property type="term" value="F:lyase activity"/>
    <property type="evidence" value="ECO:0007669"/>
    <property type="project" value="UniProtKB-KW"/>
</dbReference>
<feature type="domain" description="Radical SAM core" evidence="11">
    <location>
        <begin position="16"/>
        <end position="302"/>
    </location>
</feature>
<dbReference type="InterPro" id="IPR034457">
    <property type="entry name" value="Organic_radical-activating"/>
</dbReference>
<keyword evidence="12" id="KW-0670">Pyruvate</keyword>
<feature type="domain" description="4Fe-4S ferredoxin-type" evidence="10">
    <location>
        <begin position="45"/>
        <end position="80"/>
    </location>
</feature>
<dbReference type="InterPro" id="IPR058240">
    <property type="entry name" value="rSAM_sf"/>
</dbReference>
<evidence type="ECO:0000256" key="3">
    <source>
        <dbReference type="ARBA" id="ARBA00022485"/>
    </source>
</evidence>
<evidence type="ECO:0000259" key="10">
    <source>
        <dbReference type="PROSITE" id="PS51379"/>
    </source>
</evidence>
<comment type="cofactor">
    <cofactor evidence="1">
        <name>[4Fe-4S] cluster</name>
        <dbReference type="ChEBI" id="CHEBI:49883"/>
    </cofactor>
</comment>
<dbReference type="AlphaFoldDB" id="A0A0R1GNK6"/>
<evidence type="ECO:0000256" key="6">
    <source>
        <dbReference type="ARBA" id="ARBA00023002"/>
    </source>
</evidence>
<dbReference type="SFLD" id="SFLDG01118">
    <property type="entry name" value="activating_enzymes__group_2"/>
    <property type="match status" value="1"/>
</dbReference>
<keyword evidence="5" id="KW-0479">Metal-binding</keyword>
<protein>
    <submittedName>
        <fullName evidence="12">Pyruvate formate-lyase-activating enzyme</fullName>
    </submittedName>
</protein>
<evidence type="ECO:0000256" key="4">
    <source>
        <dbReference type="ARBA" id="ARBA00022691"/>
    </source>
</evidence>
<dbReference type="PIRSF" id="PIRSF000371">
    <property type="entry name" value="PFL_act_enz"/>
    <property type="match status" value="1"/>
</dbReference>
<keyword evidence="8" id="KW-0411">Iron-sulfur</keyword>
<gene>
    <name evidence="12" type="ORF">FC07_GL001224</name>
</gene>
<keyword evidence="7" id="KW-0408">Iron</keyword>
<dbReference type="InterPro" id="IPR012839">
    <property type="entry name" value="Organic_radical_activase"/>
</dbReference>
<reference evidence="12 13" key="1">
    <citation type="journal article" date="2015" name="Genome Announc.">
        <title>Expanding the biotechnology potential of lactobacilli through comparative genomics of 213 strains and associated genera.</title>
        <authorList>
            <person name="Sun Z."/>
            <person name="Harris H.M."/>
            <person name="McCann A."/>
            <person name="Guo C."/>
            <person name="Argimon S."/>
            <person name="Zhang W."/>
            <person name="Yang X."/>
            <person name="Jeffery I.B."/>
            <person name="Cooney J.C."/>
            <person name="Kagawa T.F."/>
            <person name="Liu W."/>
            <person name="Song Y."/>
            <person name="Salvetti E."/>
            <person name="Wrobel A."/>
            <person name="Rasinkangas P."/>
            <person name="Parkhill J."/>
            <person name="Rea M.C."/>
            <person name="O'Sullivan O."/>
            <person name="Ritari J."/>
            <person name="Douillard F.P."/>
            <person name="Paul Ross R."/>
            <person name="Yang R."/>
            <person name="Briner A.E."/>
            <person name="Felis G.E."/>
            <person name="de Vos W.M."/>
            <person name="Barrangou R."/>
            <person name="Klaenhammer T.R."/>
            <person name="Caufield P.W."/>
            <person name="Cui Y."/>
            <person name="Zhang H."/>
            <person name="O'Toole P.W."/>
        </authorList>
    </citation>
    <scope>NUCLEOTIDE SEQUENCE [LARGE SCALE GENOMIC DNA]</scope>
    <source>
        <strain evidence="12 13">DSM 20003</strain>
    </source>
</reference>
<evidence type="ECO:0000256" key="1">
    <source>
        <dbReference type="ARBA" id="ARBA00001966"/>
    </source>
</evidence>
<keyword evidence="13" id="KW-1185">Reference proteome</keyword>
<keyword evidence="12" id="KW-0456">Lyase</keyword>
<evidence type="ECO:0000256" key="9">
    <source>
        <dbReference type="ARBA" id="ARBA00047365"/>
    </source>
</evidence>
<dbReference type="InterPro" id="IPR017896">
    <property type="entry name" value="4Fe4S_Fe-S-bd"/>
</dbReference>
<dbReference type="InterPro" id="IPR040074">
    <property type="entry name" value="BssD/PflA/YjjW"/>
</dbReference>